<dbReference type="CDD" id="cd05466">
    <property type="entry name" value="PBP2_LTTR_substrate"/>
    <property type="match status" value="1"/>
</dbReference>
<dbReference type="PRINTS" id="PR00039">
    <property type="entry name" value="HTHLYSR"/>
</dbReference>
<comment type="caution">
    <text evidence="6">The sequence shown here is derived from an EMBL/GenBank/DDBJ whole genome shotgun (WGS) entry which is preliminary data.</text>
</comment>
<dbReference type="Pfam" id="PF00126">
    <property type="entry name" value="HTH_1"/>
    <property type="match status" value="1"/>
</dbReference>
<dbReference type="Pfam" id="PF03466">
    <property type="entry name" value="LysR_substrate"/>
    <property type="match status" value="1"/>
</dbReference>
<evidence type="ECO:0000313" key="7">
    <source>
        <dbReference type="Proteomes" id="UP001619911"/>
    </source>
</evidence>
<evidence type="ECO:0000256" key="2">
    <source>
        <dbReference type="ARBA" id="ARBA00023015"/>
    </source>
</evidence>
<name>A0ABW8IC50_9BACI</name>
<accession>A0ABW8IC50</accession>
<dbReference type="InterPro" id="IPR036390">
    <property type="entry name" value="WH_DNA-bd_sf"/>
</dbReference>
<evidence type="ECO:0000313" key="6">
    <source>
        <dbReference type="EMBL" id="MFK2827084.1"/>
    </source>
</evidence>
<dbReference type="Gene3D" id="3.40.190.290">
    <property type="match status" value="1"/>
</dbReference>
<evidence type="ECO:0000256" key="1">
    <source>
        <dbReference type="ARBA" id="ARBA00009437"/>
    </source>
</evidence>
<keyword evidence="7" id="KW-1185">Reference proteome</keyword>
<keyword evidence="2" id="KW-0805">Transcription regulation</keyword>
<organism evidence="6 7">
    <name type="scientific">Bacillus lumedeiriae</name>
    <dbReference type="NCBI Taxonomy" id="3058829"/>
    <lineage>
        <taxon>Bacteria</taxon>
        <taxon>Bacillati</taxon>
        <taxon>Bacillota</taxon>
        <taxon>Bacilli</taxon>
        <taxon>Bacillales</taxon>
        <taxon>Bacillaceae</taxon>
        <taxon>Bacillus</taxon>
    </lineage>
</organism>
<comment type="similarity">
    <text evidence="1">Belongs to the LysR transcriptional regulatory family.</text>
</comment>
<keyword evidence="3" id="KW-0238">DNA-binding</keyword>
<dbReference type="InterPro" id="IPR005119">
    <property type="entry name" value="LysR_subst-bd"/>
</dbReference>
<evidence type="ECO:0000259" key="5">
    <source>
        <dbReference type="PROSITE" id="PS50931"/>
    </source>
</evidence>
<feature type="domain" description="HTH lysR-type" evidence="5">
    <location>
        <begin position="1"/>
        <end position="58"/>
    </location>
</feature>
<dbReference type="Proteomes" id="UP001619911">
    <property type="component" value="Unassembled WGS sequence"/>
</dbReference>
<evidence type="ECO:0000256" key="3">
    <source>
        <dbReference type="ARBA" id="ARBA00023125"/>
    </source>
</evidence>
<sequence>MELRNLRTFMVVSEQLNLSKAAQQLGYTQPTVTIQIKALEEELGHTLISRSGNHTFLTPAGKLLQQHGERIFSQLQEMREDLNKLSEFCGSLMIAGPEFYCTHYLHVILKAYFQQYPQVNIKLVSCHSAEAIKMVHSGEADIGIIAGECHLSGVESVIIESEDILLTASAELVKEKGAASVLENFPILLDKNQEPLSKKLFEEIDYSPASVIECSSEETIKRFVLNQMGVCILGSATIEEEINTGKLTVLHRFSKGLNTSLIYRKHREKEHPIQTFSELVKENWAPIRKQRSSE</sequence>
<protein>
    <submittedName>
        <fullName evidence="6">LysR family transcriptional regulator</fullName>
    </submittedName>
</protein>
<reference evidence="6 7" key="1">
    <citation type="submission" date="2023-07" db="EMBL/GenBank/DDBJ databases">
        <title>Bacillus lucianemedeirus sp. nov, a new species isolated from an immunobiological production facility.</title>
        <authorList>
            <person name="Costa L.V."/>
            <person name="Miranda R.V.S.L."/>
            <person name="Brandao M.L.L."/>
            <person name="Reis C.M.F."/>
            <person name="Frazao A.M."/>
            <person name="Cruz F.V."/>
            <person name="Baio P.V.P."/>
            <person name="Veras J.F.C."/>
            <person name="Ramos J.N."/>
            <person name="Vieira V."/>
        </authorList>
    </citation>
    <scope>NUCLEOTIDE SEQUENCE [LARGE SCALE GENOMIC DNA]</scope>
    <source>
        <strain evidence="6 7">B190/17</strain>
    </source>
</reference>
<dbReference type="InterPro" id="IPR036388">
    <property type="entry name" value="WH-like_DNA-bd_sf"/>
</dbReference>
<dbReference type="PROSITE" id="PS50931">
    <property type="entry name" value="HTH_LYSR"/>
    <property type="match status" value="1"/>
</dbReference>
<dbReference type="SUPFAM" id="SSF46785">
    <property type="entry name" value="Winged helix' DNA-binding domain"/>
    <property type="match status" value="1"/>
</dbReference>
<gene>
    <name evidence="6" type="ORF">QYG89_15675</name>
</gene>
<dbReference type="SUPFAM" id="SSF53850">
    <property type="entry name" value="Periplasmic binding protein-like II"/>
    <property type="match status" value="1"/>
</dbReference>
<keyword evidence="4" id="KW-0804">Transcription</keyword>
<dbReference type="Gene3D" id="1.10.10.10">
    <property type="entry name" value="Winged helix-like DNA-binding domain superfamily/Winged helix DNA-binding domain"/>
    <property type="match status" value="1"/>
</dbReference>
<dbReference type="PANTHER" id="PTHR30126">
    <property type="entry name" value="HTH-TYPE TRANSCRIPTIONAL REGULATOR"/>
    <property type="match status" value="1"/>
</dbReference>
<evidence type="ECO:0000256" key="4">
    <source>
        <dbReference type="ARBA" id="ARBA00023163"/>
    </source>
</evidence>
<dbReference type="PANTHER" id="PTHR30126:SF40">
    <property type="entry name" value="HTH-TYPE TRANSCRIPTIONAL REGULATOR GLTR"/>
    <property type="match status" value="1"/>
</dbReference>
<proteinExistence type="inferred from homology"/>
<dbReference type="EMBL" id="JAUIYO010000021">
    <property type="protein sequence ID" value="MFK2827084.1"/>
    <property type="molecule type" value="Genomic_DNA"/>
</dbReference>
<dbReference type="InterPro" id="IPR000847">
    <property type="entry name" value="LysR_HTH_N"/>
</dbReference>
<dbReference type="RefSeq" id="WP_404319035.1">
    <property type="nucleotide sequence ID" value="NZ_JAUIYO010000021.1"/>
</dbReference>